<dbReference type="Gene3D" id="2.30.42.10">
    <property type="match status" value="1"/>
</dbReference>
<dbReference type="AlphaFoldDB" id="A0A0R3X4H6"/>
<feature type="compositionally biased region" description="Polar residues" evidence="1">
    <location>
        <begin position="385"/>
        <end position="403"/>
    </location>
</feature>
<proteinExistence type="predicted"/>
<dbReference type="PANTHER" id="PTHR45706">
    <property type="entry name" value="TYROSINE-PROTEIN PHOSPHATASE"/>
    <property type="match status" value="1"/>
</dbReference>
<dbReference type="InterPro" id="IPR001478">
    <property type="entry name" value="PDZ"/>
</dbReference>
<dbReference type="InterPro" id="IPR036034">
    <property type="entry name" value="PDZ_sf"/>
</dbReference>
<dbReference type="Proteomes" id="UP000274429">
    <property type="component" value="Unassembled WGS sequence"/>
</dbReference>
<evidence type="ECO:0000313" key="3">
    <source>
        <dbReference type="EMBL" id="VDM32828.1"/>
    </source>
</evidence>
<feature type="compositionally biased region" description="Low complexity" evidence="1">
    <location>
        <begin position="96"/>
        <end position="109"/>
    </location>
</feature>
<sequence>MNGNSKPHLIYNDTFHDSERNISQLSSSPDCVSANIPAPQLQCSPKEGFNSILSFWSEMEQASSRSASVTTPRCTLPMTNGFSRLRGVNGQLSSGTTSDMDSISNSTSSKPLTGEAVKAPDSSVPSIHSEESSDIDNLSTTYEIVVPPKPPKIMKSQSTQPKTFLPPNGVSYGEYTNLSVPANPQPRLITIEREESPPILPPKSPLLRSISRINGDEKSSRTPSLNGCKTMPHLNGNGHDFEAKRKLSVQPVKVSAIDTPVNCDSKGNCFNPKFRYSFHRPPEKPPKLISTRSSSVYPRVQTMSTEKPLRPSSEMQTSRGLIQVRYPNMSITSSLSTSRMEANPSPTRTYYRPPPRRFSTSRIEGPSHHHHHRGYSNGESKRSNSHISTSPCLFSGWRSSRPSSEMRHHPSNKASNRSTAAAGGSGATDTSSNSPNASDESLVTVRIWPSPEGQYGFNVHGGVDYKKPVIVTRVGENLPAGTATPRLHRGDQIIRINDRDISDYTQDQVISTIQKAAKSRTGYLELVVKPDSK</sequence>
<evidence type="ECO:0000313" key="4">
    <source>
        <dbReference type="Proteomes" id="UP000274429"/>
    </source>
</evidence>
<organism evidence="5">
    <name type="scientific">Hydatigena taeniaeformis</name>
    <name type="common">Feline tapeworm</name>
    <name type="synonym">Taenia taeniaeformis</name>
    <dbReference type="NCBI Taxonomy" id="6205"/>
    <lineage>
        <taxon>Eukaryota</taxon>
        <taxon>Metazoa</taxon>
        <taxon>Spiralia</taxon>
        <taxon>Lophotrochozoa</taxon>
        <taxon>Platyhelminthes</taxon>
        <taxon>Cestoda</taxon>
        <taxon>Eucestoda</taxon>
        <taxon>Cyclophyllidea</taxon>
        <taxon>Taeniidae</taxon>
        <taxon>Hydatigera</taxon>
    </lineage>
</organism>
<reference evidence="5" key="1">
    <citation type="submission" date="2017-02" db="UniProtKB">
        <authorList>
            <consortium name="WormBaseParasite"/>
        </authorList>
    </citation>
    <scope>IDENTIFICATION</scope>
</reference>
<feature type="region of interest" description="Disordered" evidence="1">
    <location>
        <begin position="216"/>
        <end position="236"/>
    </location>
</feature>
<dbReference type="GO" id="GO:0004725">
    <property type="term" value="F:protein tyrosine phosphatase activity"/>
    <property type="evidence" value="ECO:0007669"/>
    <property type="project" value="TreeGrafter"/>
</dbReference>
<dbReference type="EMBL" id="UYWX01020481">
    <property type="protein sequence ID" value="VDM32828.1"/>
    <property type="molecule type" value="Genomic_DNA"/>
</dbReference>
<feature type="domain" description="PDZ" evidence="2">
    <location>
        <begin position="444"/>
        <end position="518"/>
    </location>
</feature>
<feature type="region of interest" description="Disordered" evidence="1">
    <location>
        <begin position="281"/>
        <end position="316"/>
    </location>
</feature>
<feature type="region of interest" description="Disordered" evidence="1">
    <location>
        <begin position="333"/>
        <end position="440"/>
    </location>
</feature>
<keyword evidence="4" id="KW-1185">Reference proteome</keyword>
<dbReference type="SUPFAM" id="SSF50156">
    <property type="entry name" value="PDZ domain-like"/>
    <property type="match status" value="1"/>
</dbReference>
<dbReference type="Pfam" id="PF00595">
    <property type="entry name" value="PDZ"/>
    <property type="match status" value="1"/>
</dbReference>
<accession>A0A0R3X4H6</accession>
<dbReference type="PANTHER" id="PTHR45706:SF4">
    <property type="entry name" value="TYROSINE-PROTEIN PHOSPHATASE"/>
    <property type="match status" value="1"/>
</dbReference>
<evidence type="ECO:0000256" key="1">
    <source>
        <dbReference type="SAM" id="MobiDB-lite"/>
    </source>
</evidence>
<reference evidence="3 4" key="2">
    <citation type="submission" date="2018-11" db="EMBL/GenBank/DDBJ databases">
        <authorList>
            <consortium name="Pathogen Informatics"/>
        </authorList>
    </citation>
    <scope>NUCLEOTIDE SEQUENCE [LARGE SCALE GENOMIC DNA]</scope>
</reference>
<feature type="region of interest" description="Disordered" evidence="1">
    <location>
        <begin position="78"/>
        <end position="135"/>
    </location>
</feature>
<dbReference type="SMART" id="SM00228">
    <property type="entry name" value="PDZ"/>
    <property type="match status" value="1"/>
</dbReference>
<feature type="compositionally biased region" description="Low complexity" evidence="1">
    <location>
        <begin position="344"/>
        <end position="362"/>
    </location>
</feature>
<dbReference type="STRING" id="6205.A0A0R3X4H6"/>
<dbReference type="PROSITE" id="PS50106">
    <property type="entry name" value="PDZ"/>
    <property type="match status" value="1"/>
</dbReference>
<evidence type="ECO:0000313" key="5">
    <source>
        <dbReference type="WBParaSite" id="TTAC_0000831501-mRNA-1"/>
    </source>
</evidence>
<name>A0A0R3X4H6_HYDTA</name>
<dbReference type="OrthoDB" id="10063560at2759"/>
<evidence type="ECO:0000259" key="2">
    <source>
        <dbReference type="PROSITE" id="PS50106"/>
    </source>
</evidence>
<gene>
    <name evidence="3" type="ORF">TTAC_LOCUS8300</name>
</gene>
<dbReference type="WBParaSite" id="TTAC_0000831501-mRNA-1">
    <property type="protein sequence ID" value="TTAC_0000831501-mRNA-1"/>
    <property type="gene ID" value="TTAC_0000831501"/>
</dbReference>
<feature type="compositionally biased region" description="Low complexity" evidence="1">
    <location>
        <begin position="414"/>
        <end position="434"/>
    </location>
</feature>
<protein>
    <submittedName>
        <fullName evidence="5">PDZ domain-containing protein</fullName>
    </submittedName>
</protein>
<feature type="compositionally biased region" description="Polar residues" evidence="1">
    <location>
        <begin position="290"/>
        <end position="305"/>
    </location>
</feature>